<dbReference type="InterPro" id="IPR008753">
    <property type="entry name" value="Peptidase_M13_N"/>
</dbReference>
<proteinExistence type="inferred from homology"/>
<evidence type="ECO:0000313" key="5">
    <source>
        <dbReference type="RefSeq" id="XP_013789419.1"/>
    </source>
</evidence>
<name>A0ABM1BVE3_LIMPO</name>
<keyword evidence="2" id="KW-0812">Transmembrane</keyword>
<keyword evidence="2" id="KW-0472">Membrane</keyword>
<dbReference type="RefSeq" id="XP_013789419.1">
    <property type="nucleotide sequence ID" value="XM_013933965.1"/>
</dbReference>
<feature type="transmembrane region" description="Helical" evidence="2">
    <location>
        <begin position="45"/>
        <end position="66"/>
    </location>
</feature>
<keyword evidence="2" id="KW-1133">Transmembrane helix</keyword>
<dbReference type="Pfam" id="PF05649">
    <property type="entry name" value="Peptidase_M13_N"/>
    <property type="match status" value="1"/>
</dbReference>
<dbReference type="InterPro" id="IPR042089">
    <property type="entry name" value="Peptidase_M13_dom_2"/>
</dbReference>
<feature type="domain" description="Peptidase M13 N-terminal" evidence="3">
    <location>
        <begin position="101"/>
        <end position="238"/>
    </location>
</feature>
<dbReference type="InterPro" id="IPR000718">
    <property type="entry name" value="Peptidase_M13"/>
</dbReference>
<gene>
    <name evidence="5" type="primary">LOC106473281</name>
</gene>
<sequence>MADTIDEEKAEFKESDNCIGNGNVDQKKESRSWKESFLNIPTTSIIIFLLCVILFIMFISMLIFAVKLGSFKKREEYFCENQGCLKVAAATLTGMNASYDPCTNFWDYSCNGWMKSHKFTDGKGSRNVKDVMRDQIFHQLRHLIDLVPHNAEERSSEWKVKKFYESCMNTEDIEFTSYRNMQNKIYELGGWNIIPGTWSQERWDKDKMILELHQKYKVNVFFKIDVGLDDRNISATIIK</sequence>
<organism evidence="4 5">
    <name type="scientific">Limulus polyphemus</name>
    <name type="common">Atlantic horseshoe crab</name>
    <dbReference type="NCBI Taxonomy" id="6850"/>
    <lineage>
        <taxon>Eukaryota</taxon>
        <taxon>Metazoa</taxon>
        <taxon>Ecdysozoa</taxon>
        <taxon>Arthropoda</taxon>
        <taxon>Chelicerata</taxon>
        <taxon>Merostomata</taxon>
        <taxon>Xiphosura</taxon>
        <taxon>Limulidae</taxon>
        <taxon>Limulus</taxon>
    </lineage>
</organism>
<dbReference type="PANTHER" id="PTHR11733:SF167">
    <property type="entry name" value="FI17812P1-RELATED"/>
    <property type="match status" value="1"/>
</dbReference>
<keyword evidence="4" id="KW-1185">Reference proteome</keyword>
<accession>A0ABM1BVE3</accession>
<dbReference type="Gene3D" id="1.10.1380.10">
    <property type="entry name" value="Neutral endopeptidase , domain2"/>
    <property type="match status" value="1"/>
</dbReference>
<dbReference type="SUPFAM" id="SSF55486">
    <property type="entry name" value="Metalloproteases ('zincins'), catalytic domain"/>
    <property type="match status" value="1"/>
</dbReference>
<reference evidence="5" key="1">
    <citation type="submission" date="2025-08" db="UniProtKB">
        <authorList>
            <consortium name="RefSeq"/>
        </authorList>
    </citation>
    <scope>IDENTIFICATION</scope>
    <source>
        <tissue evidence="5">Muscle</tissue>
    </source>
</reference>
<evidence type="ECO:0000259" key="3">
    <source>
        <dbReference type="Pfam" id="PF05649"/>
    </source>
</evidence>
<evidence type="ECO:0000256" key="2">
    <source>
        <dbReference type="SAM" id="Phobius"/>
    </source>
</evidence>
<dbReference type="GeneID" id="106473281"/>
<feature type="non-terminal residue" evidence="5">
    <location>
        <position position="239"/>
    </location>
</feature>
<comment type="similarity">
    <text evidence="1">Belongs to the peptidase M13 family.</text>
</comment>
<dbReference type="PANTHER" id="PTHR11733">
    <property type="entry name" value="ZINC METALLOPROTEASE FAMILY M13 NEPRILYSIN-RELATED"/>
    <property type="match status" value="1"/>
</dbReference>
<dbReference type="PROSITE" id="PS51885">
    <property type="entry name" value="NEPRILYSIN"/>
    <property type="match status" value="1"/>
</dbReference>
<dbReference type="Proteomes" id="UP000694941">
    <property type="component" value="Unplaced"/>
</dbReference>
<protein>
    <submittedName>
        <fullName evidence="5">Neprilysin-like</fullName>
    </submittedName>
</protein>
<evidence type="ECO:0000256" key="1">
    <source>
        <dbReference type="ARBA" id="ARBA00007357"/>
    </source>
</evidence>
<evidence type="ECO:0000313" key="4">
    <source>
        <dbReference type="Proteomes" id="UP000694941"/>
    </source>
</evidence>